<feature type="non-terminal residue" evidence="1">
    <location>
        <position position="1"/>
    </location>
</feature>
<reference evidence="1 2" key="1">
    <citation type="submission" date="2024-11" db="EMBL/GenBank/DDBJ databases">
        <title>A near-complete genome assembly of Cinchona calisaya.</title>
        <authorList>
            <person name="Lian D.C."/>
            <person name="Zhao X.W."/>
            <person name="Wei L."/>
        </authorList>
    </citation>
    <scope>NUCLEOTIDE SEQUENCE [LARGE SCALE GENOMIC DNA]</scope>
    <source>
        <tissue evidence="1">Nenye</tissue>
    </source>
</reference>
<gene>
    <name evidence="1" type="ORF">ACH5RR_003507</name>
</gene>
<proteinExistence type="predicted"/>
<comment type="caution">
    <text evidence="1">The sequence shown here is derived from an EMBL/GenBank/DDBJ whole genome shotgun (WGS) entry which is preliminary data.</text>
</comment>
<accession>A0ABD3AV16</accession>
<evidence type="ECO:0000313" key="1">
    <source>
        <dbReference type="EMBL" id="KAL3535046.1"/>
    </source>
</evidence>
<name>A0ABD3AV16_9GENT</name>
<dbReference type="EMBL" id="JBJUIK010000002">
    <property type="protein sequence ID" value="KAL3535046.1"/>
    <property type="molecule type" value="Genomic_DNA"/>
</dbReference>
<evidence type="ECO:0000313" key="2">
    <source>
        <dbReference type="Proteomes" id="UP001630127"/>
    </source>
</evidence>
<sequence length="66" mass="7114">AGVGEGETEAGESIVDKEVVVATVAVGRDGWGIDEFKKKKKKMVSRVLGCFALVDSLRYEVINIIC</sequence>
<dbReference type="AlphaFoldDB" id="A0ABD3AV16"/>
<protein>
    <submittedName>
        <fullName evidence="1">Uncharacterized protein</fullName>
    </submittedName>
</protein>
<keyword evidence="2" id="KW-1185">Reference proteome</keyword>
<organism evidence="1 2">
    <name type="scientific">Cinchona calisaya</name>
    <dbReference type="NCBI Taxonomy" id="153742"/>
    <lineage>
        <taxon>Eukaryota</taxon>
        <taxon>Viridiplantae</taxon>
        <taxon>Streptophyta</taxon>
        <taxon>Embryophyta</taxon>
        <taxon>Tracheophyta</taxon>
        <taxon>Spermatophyta</taxon>
        <taxon>Magnoliopsida</taxon>
        <taxon>eudicotyledons</taxon>
        <taxon>Gunneridae</taxon>
        <taxon>Pentapetalae</taxon>
        <taxon>asterids</taxon>
        <taxon>lamiids</taxon>
        <taxon>Gentianales</taxon>
        <taxon>Rubiaceae</taxon>
        <taxon>Cinchonoideae</taxon>
        <taxon>Cinchoneae</taxon>
        <taxon>Cinchona</taxon>
    </lineage>
</organism>
<dbReference type="Proteomes" id="UP001630127">
    <property type="component" value="Unassembled WGS sequence"/>
</dbReference>